<sequence>MTGIALHLPVHTADHGGYKLGDNVFTGDCMLNADVGRGRCDFPGGDAQSQFQSMQRLLSFPPETKLYTGHDYPPTPTNQHPARNPLPYSTVAEEKEKNKYLEDDSFEEASVKWRNKPDKGLGRPRLVHQTLQINIRGGKMPSRS</sequence>
<dbReference type="PANTHER" id="PTHR43084:SF1">
    <property type="entry name" value="PERSULFIDE DIOXYGENASE ETHE1, MITOCHONDRIAL"/>
    <property type="match status" value="1"/>
</dbReference>
<evidence type="ECO:0000313" key="2">
    <source>
        <dbReference type="EMBL" id="KAJ6057642.1"/>
    </source>
</evidence>
<reference evidence="2" key="1">
    <citation type="journal article" date="2023" name="IMA Fungus">
        <title>Comparative genomic study of the Penicillium genus elucidates a diverse pangenome and 15 lateral gene transfer events.</title>
        <authorList>
            <person name="Petersen C."/>
            <person name="Sorensen T."/>
            <person name="Nielsen M.R."/>
            <person name="Sondergaard T.E."/>
            <person name="Sorensen J.L."/>
            <person name="Fitzpatrick D.A."/>
            <person name="Frisvad J.C."/>
            <person name="Nielsen K.L."/>
        </authorList>
    </citation>
    <scope>NUCLEOTIDE SEQUENCE</scope>
    <source>
        <strain evidence="2">IBT 15450</strain>
    </source>
</reference>
<dbReference type="GO" id="GO:0006749">
    <property type="term" value="P:glutathione metabolic process"/>
    <property type="evidence" value="ECO:0007669"/>
    <property type="project" value="TreeGrafter"/>
</dbReference>
<evidence type="ECO:0000256" key="1">
    <source>
        <dbReference type="SAM" id="MobiDB-lite"/>
    </source>
</evidence>
<protein>
    <recommendedName>
        <fullName evidence="4">Metallo-beta-lactamase domain-containing protein</fullName>
    </recommendedName>
</protein>
<comment type="caution">
    <text evidence="2">The sequence shown here is derived from an EMBL/GenBank/DDBJ whole genome shotgun (WGS) entry which is preliminary data.</text>
</comment>
<dbReference type="Gene3D" id="3.60.15.10">
    <property type="entry name" value="Ribonuclease Z/Hydroxyacylglutathione hydrolase-like"/>
    <property type="match status" value="1"/>
</dbReference>
<reference evidence="2" key="2">
    <citation type="submission" date="2023-01" db="EMBL/GenBank/DDBJ databases">
        <authorList>
            <person name="Petersen C."/>
        </authorList>
    </citation>
    <scope>NUCLEOTIDE SEQUENCE</scope>
    <source>
        <strain evidence="2">IBT 15450</strain>
    </source>
</reference>
<dbReference type="PANTHER" id="PTHR43084">
    <property type="entry name" value="PERSULFIDE DIOXYGENASE ETHE1"/>
    <property type="match status" value="1"/>
</dbReference>
<name>A0AAD6NEH0_PENCN</name>
<dbReference type="AlphaFoldDB" id="A0AAD6NEH0"/>
<proteinExistence type="predicted"/>
<gene>
    <name evidence="2" type="ORF">N7460_000916</name>
</gene>
<dbReference type="Proteomes" id="UP001219568">
    <property type="component" value="Unassembled WGS sequence"/>
</dbReference>
<dbReference type="InterPro" id="IPR051682">
    <property type="entry name" value="Mito_Persulfide_Diox"/>
</dbReference>
<dbReference type="InterPro" id="IPR036866">
    <property type="entry name" value="RibonucZ/Hydroxyglut_hydro"/>
</dbReference>
<evidence type="ECO:0008006" key="4">
    <source>
        <dbReference type="Google" id="ProtNLM"/>
    </source>
</evidence>
<accession>A0AAD6NEH0</accession>
<organism evidence="2 3">
    <name type="scientific">Penicillium canescens</name>
    <dbReference type="NCBI Taxonomy" id="5083"/>
    <lineage>
        <taxon>Eukaryota</taxon>
        <taxon>Fungi</taxon>
        <taxon>Dikarya</taxon>
        <taxon>Ascomycota</taxon>
        <taxon>Pezizomycotina</taxon>
        <taxon>Eurotiomycetes</taxon>
        <taxon>Eurotiomycetidae</taxon>
        <taxon>Eurotiales</taxon>
        <taxon>Aspergillaceae</taxon>
        <taxon>Penicillium</taxon>
    </lineage>
</organism>
<dbReference type="GO" id="GO:0050313">
    <property type="term" value="F:sulfur dioxygenase activity"/>
    <property type="evidence" value="ECO:0007669"/>
    <property type="project" value="TreeGrafter"/>
</dbReference>
<dbReference type="GO" id="GO:0070813">
    <property type="term" value="P:hydrogen sulfide metabolic process"/>
    <property type="evidence" value="ECO:0007669"/>
    <property type="project" value="TreeGrafter"/>
</dbReference>
<dbReference type="EMBL" id="JAQJZL010000001">
    <property type="protein sequence ID" value="KAJ6057642.1"/>
    <property type="molecule type" value="Genomic_DNA"/>
</dbReference>
<evidence type="ECO:0000313" key="3">
    <source>
        <dbReference type="Proteomes" id="UP001219568"/>
    </source>
</evidence>
<dbReference type="SUPFAM" id="SSF56281">
    <property type="entry name" value="Metallo-hydrolase/oxidoreductase"/>
    <property type="match status" value="1"/>
</dbReference>
<feature type="region of interest" description="Disordered" evidence="1">
    <location>
        <begin position="64"/>
        <end position="86"/>
    </location>
</feature>
<keyword evidence="3" id="KW-1185">Reference proteome</keyword>